<dbReference type="InterPro" id="IPR038573">
    <property type="entry name" value="BrnT_sf"/>
</dbReference>
<sequence>MKFEWNDEKNDLNIKNHQVSFEEAKEVFLDPMHISKLDHRFDYFEERWITLGISTESKILVVANMFFDENGDEIIRIISARKANEKERIFYEQH</sequence>
<dbReference type="InterPro" id="IPR007460">
    <property type="entry name" value="BrnT_toxin"/>
</dbReference>
<dbReference type="EMBL" id="FPHM01000097">
    <property type="protein sequence ID" value="SFV66159.1"/>
    <property type="molecule type" value="Genomic_DNA"/>
</dbReference>
<name>A0A1W1CK69_9ZZZZ</name>
<proteinExistence type="predicted"/>
<dbReference type="Gene3D" id="3.10.450.530">
    <property type="entry name" value="Ribonuclease toxin, BrnT, of type II toxin-antitoxin system"/>
    <property type="match status" value="1"/>
</dbReference>
<dbReference type="Pfam" id="PF04365">
    <property type="entry name" value="BrnT_toxin"/>
    <property type="match status" value="1"/>
</dbReference>
<organism evidence="1">
    <name type="scientific">hydrothermal vent metagenome</name>
    <dbReference type="NCBI Taxonomy" id="652676"/>
    <lineage>
        <taxon>unclassified sequences</taxon>
        <taxon>metagenomes</taxon>
        <taxon>ecological metagenomes</taxon>
    </lineage>
</organism>
<gene>
    <name evidence="1" type="ORF">MNB_SV-13-606</name>
</gene>
<evidence type="ECO:0008006" key="2">
    <source>
        <dbReference type="Google" id="ProtNLM"/>
    </source>
</evidence>
<dbReference type="AlphaFoldDB" id="A0A1W1CK69"/>
<accession>A0A1W1CK69</accession>
<evidence type="ECO:0000313" key="1">
    <source>
        <dbReference type="EMBL" id="SFV66159.1"/>
    </source>
</evidence>
<reference evidence="1" key="1">
    <citation type="submission" date="2016-10" db="EMBL/GenBank/DDBJ databases">
        <authorList>
            <person name="de Groot N.N."/>
        </authorList>
    </citation>
    <scope>NUCLEOTIDE SEQUENCE</scope>
</reference>
<protein>
    <recommendedName>
        <fullName evidence="2">COGs COG2929</fullName>
    </recommendedName>
</protein>